<keyword evidence="2" id="KW-1185">Reference proteome</keyword>
<evidence type="ECO:0000313" key="2">
    <source>
        <dbReference type="Proteomes" id="UP000828390"/>
    </source>
</evidence>
<dbReference type="Proteomes" id="UP000828390">
    <property type="component" value="Unassembled WGS sequence"/>
</dbReference>
<proteinExistence type="predicted"/>
<protein>
    <submittedName>
        <fullName evidence="1">Uncharacterized protein</fullName>
    </submittedName>
</protein>
<organism evidence="1 2">
    <name type="scientific">Dreissena polymorpha</name>
    <name type="common">Zebra mussel</name>
    <name type="synonym">Mytilus polymorpha</name>
    <dbReference type="NCBI Taxonomy" id="45954"/>
    <lineage>
        <taxon>Eukaryota</taxon>
        <taxon>Metazoa</taxon>
        <taxon>Spiralia</taxon>
        <taxon>Lophotrochozoa</taxon>
        <taxon>Mollusca</taxon>
        <taxon>Bivalvia</taxon>
        <taxon>Autobranchia</taxon>
        <taxon>Heteroconchia</taxon>
        <taxon>Euheterodonta</taxon>
        <taxon>Imparidentia</taxon>
        <taxon>Neoheterodontei</taxon>
        <taxon>Myida</taxon>
        <taxon>Dreissenoidea</taxon>
        <taxon>Dreissenidae</taxon>
        <taxon>Dreissena</taxon>
    </lineage>
</organism>
<dbReference type="AlphaFoldDB" id="A0A9D4L7C0"/>
<name>A0A9D4L7C0_DREPO</name>
<gene>
    <name evidence="1" type="ORF">DPMN_095137</name>
</gene>
<dbReference type="EMBL" id="JAIWYP010000003">
    <property type="protein sequence ID" value="KAH3852624.1"/>
    <property type="molecule type" value="Genomic_DNA"/>
</dbReference>
<comment type="caution">
    <text evidence="1">The sequence shown here is derived from an EMBL/GenBank/DDBJ whole genome shotgun (WGS) entry which is preliminary data.</text>
</comment>
<reference evidence="1" key="2">
    <citation type="submission" date="2020-11" db="EMBL/GenBank/DDBJ databases">
        <authorList>
            <person name="McCartney M.A."/>
            <person name="Auch B."/>
            <person name="Kono T."/>
            <person name="Mallez S."/>
            <person name="Becker A."/>
            <person name="Gohl D.M."/>
            <person name="Silverstein K.A.T."/>
            <person name="Koren S."/>
            <person name="Bechman K.B."/>
            <person name="Herman A."/>
            <person name="Abrahante J.E."/>
            <person name="Garbe J."/>
        </authorList>
    </citation>
    <scope>NUCLEOTIDE SEQUENCE</scope>
    <source>
        <strain evidence="1">Duluth1</strain>
        <tissue evidence="1">Whole animal</tissue>
    </source>
</reference>
<sequence length="83" mass="9846">MICGDDGRWSSQPNDCDLHLNNESYILSYHPNYVDFMYEGCNDTQRLRDLYLNHMLKHPDISLFSRLYPGYEESSSVRMYCNP</sequence>
<reference evidence="1" key="1">
    <citation type="journal article" date="2019" name="bioRxiv">
        <title>The Genome of the Zebra Mussel, Dreissena polymorpha: A Resource for Invasive Species Research.</title>
        <authorList>
            <person name="McCartney M.A."/>
            <person name="Auch B."/>
            <person name="Kono T."/>
            <person name="Mallez S."/>
            <person name="Zhang Y."/>
            <person name="Obille A."/>
            <person name="Becker A."/>
            <person name="Abrahante J.E."/>
            <person name="Garbe J."/>
            <person name="Badalamenti J.P."/>
            <person name="Herman A."/>
            <person name="Mangelson H."/>
            <person name="Liachko I."/>
            <person name="Sullivan S."/>
            <person name="Sone E.D."/>
            <person name="Koren S."/>
            <person name="Silverstein K.A.T."/>
            <person name="Beckman K.B."/>
            <person name="Gohl D.M."/>
        </authorList>
    </citation>
    <scope>NUCLEOTIDE SEQUENCE</scope>
    <source>
        <strain evidence="1">Duluth1</strain>
        <tissue evidence="1">Whole animal</tissue>
    </source>
</reference>
<accession>A0A9D4L7C0</accession>
<evidence type="ECO:0000313" key="1">
    <source>
        <dbReference type="EMBL" id="KAH3852624.1"/>
    </source>
</evidence>